<keyword evidence="2" id="KW-1185">Reference proteome</keyword>
<dbReference type="OrthoDB" id="7596758at2"/>
<gene>
    <name evidence="1" type="ORF">C7I55_02235</name>
</gene>
<protein>
    <submittedName>
        <fullName evidence="1">Uncharacterized protein</fullName>
    </submittedName>
</protein>
<dbReference type="Proteomes" id="UP000241167">
    <property type="component" value="Unassembled WGS sequence"/>
</dbReference>
<evidence type="ECO:0000313" key="1">
    <source>
        <dbReference type="EMBL" id="PSJ43220.1"/>
    </source>
</evidence>
<sequence length="64" mass="7558">MPLYRLCFEDHDRRTEEEVGFFNDEGALAYARRLSRGRPVELWRGEALVHRDQEIARVRTAEPA</sequence>
<dbReference type="AlphaFoldDB" id="A0A2P7QZ29"/>
<dbReference type="RefSeq" id="WP_106511240.1">
    <property type="nucleotide sequence ID" value="NZ_PXYI01000001.1"/>
</dbReference>
<organism evidence="1 2">
    <name type="scientific">Allosphingosinicella deserti</name>
    <dbReference type="NCBI Taxonomy" id="2116704"/>
    <lineage>
        <taxon>Bacteria</taxon>
        <taxon>Pseudomonadati</taxon>
        <taxon>Pseudomonadota</taxon>
        <taxon>Alphaproteobacteria</taxon>
        <taxon>Sphingomonadales</taxon>
        <taxon>Sphingomonadaceae</taxon>
        <taxon>Allosphingosinicella</taxon>
    </lineage>
</organism>
<reference evidence="1 2" key="1">
    <citation type="submission" date="2018-03" db="EMBL/GenBank/DDBJ databases">
        <title>The draft genome of Sphingosinicella sp. GL-C-18.</title>
        <authorList>
            <person name="Liu L."/>
            <person name="Li L."/>
            <person name="Liang L."/>
            <person name="Zhang X."/>
            <person name="Wang T."/>
        </authorList>
    </citation>
    <scope>NUCLEOTIDE SEQUENCE [LARGE SCALE GENOMIC DNA]</scope>
    <source>
        <strain evidence="1 2">GL-C-18</strain>
    </source>
</reference>
<proteinExistence type="predicted"/>
<evidence type="ECO:0000313" key="2">
    <source>
        <dbReference type="Proteomes" id="UP000241167"/>
    </source>
</evidence>
<name>A0A2P7QZ29_9SPHN</name>
<accession>A0A2P7QZ29</accession>
<comment type="caution">
    <text evidence="1">The sequence shown here is derived from an EMBL/GenBank/DDBJ whole genome shotgun (WGS) entry which is preliminary data.</text>
</comment>
<dbReference type="EMBL" id="PXYI01000001">
    <property type="protein sequence ID" value="PSJ43220.1"/>
    <property type="molecule type" value="Genomic_DNA"/>
</dbReference>